<dbReference type="AlphaFoldDB" id="A0A6C0DLV3"/>
<dbReference type="Gene3D" id="3.30.1360.10">
    <property type="entry name" value="RNA polymerase, RBP11-like subunit"/>
    <property type="match status" value="2"/>
</dbReference>
<dbReference type="EMBL" id="MN739643">
    <property type="protein sequence ID" value="QHT17563.1"/>
    <property type="molecule type" value="Genomic_DNA"/>
</dbReference>
<evidence type="ECO:0000313" key="6">
    <source>
        <dbReference type="EMBL" id="QHT17563.1"/>
    </source>
</evidence>
<dbReference type="InterPro" id="IPR050518">
    <property type="entry name" value="Rpo3/RPB3_RNA_Pol_subunit"/>
</dbReference>
<evidence type="ECO:0000259" key="5">
    <source>
        <dbReference type="SMART" id="SM00662"/>
    </source>
</evidence>
<dbReference type="Pfam" id="PF13656">
    <property type="entry name" value="RNA_pol_L_2"/>
    <property type="match status" value="1"/>
</dbReference>
<dbReference type="GO" id="GO:0003899">
    <property type="term" value="F:DNA-directed RNA polymerase activity"/>
    <property type="evidence" value="ECO:0007669"/>
    <property type="project" value="InterPro"/>
</dbReference>
<evidence type="ECO:0000256" key="4">
    <source>
        <dbReference type="ARBA" id="ARBA00023163"/>
    </source>
</evidence>
<name>A0A6C0DLV3_9ZZZZ</name>
<evidence type="ECO:0000256" key="1">
    <source>
        <dbReference type="ARBA" id="ARBA00004328"/>
    </source>
</evidence>
<dbReference type="SMART" id="SM00662">
    <property type="entry name" value="RPOLD"/>
    <property type="match status" value="1"/>
</dbReference>
<protein>
    <recommendedName>
        <fullName evidence="5">DNA-directed RNA polymerase RpoA/D/Rpb3-type domain-containing protein</fullName>
    </recommendedName>
</protein>
<dbReference type="SUPFAM" id="SSF56553">
    <property type="entry name" value="Insert subdomain of RNA polymerase alpha subunit"/>
    <property type="match status" value="1"/>
</dbReference>
<dbReference type="InterPro" id="IPR009025">
    <property type="entry name" value="RBP11-like_dimer"/>
</dbReference>
<sequence>MFNNYLYDPKSQKHSFDIENLDLSIVNSIRRIILTEIPVVGFYGEDEPTVEIIENTGPLHNEFMKHRIGLIPIYVNEDITDNYIDDDYEFSLNVNNTSTITKNITTADFTGKYKNKDLTQKELSELFPADNITKQHILITRLRSDEKLELHAKAIKRTAKTNASFSSVSLANFYFLEDKKEADKADNILDKQRSFVKNAYGDPVLIKFEIESVNKLSYKYLFSKAIDILVDKLKLLISNIDAKIIVIEPVPNNPHSFNFFVENEDDTLGNLIQSIMHNKYIRENKKNKGIVCNYVGYICPHPLKQLMILRLTLESQTESDVFYQFLTDNCYEIIRELEAIKIEWAKFNSKKK</sequence>
<dbReference type="GO" id="GO:0000428">
    <property type="term" value="C:DNA-directed RNA polymerase complex"/>
    <property type="evidence" value="ECO:0007669"/>
    <property type="project" value="UniProtKB-KW"/>
</dbReference>
<keyword evidence="4" id="KW-0804">Transcription</keyword>
<dbReference type="InterPro" id="IPR011263">
    <property type="entry name" value="DNA-dir_RNA_pol_RpoA/D/Rpb3"/>
</dbReference>
<dbReference type="InterPro" id="IPR036603">
    <property type="entry name" value="RBP11-like"/>
</dbReference>
<dbReference type="PANTHER" id="PTHR11800">
    <property type="entry name" value="DNA-DIRECTED RNA POLYMERASE"/>
    <property type="match status" value="1"/>
</dbReference>
<dbReference type="InterPro" id="IPR036643">
    <property type="entry name" value="RNApol_insert_sf"/>
</dbReference>
<evidence type="ECO:0000256" key="2">
    <source>
        <dbReference type="ARBA" id="ARBA00022478"/>
    </source>
</evidence>
<dbReference type="Gene3D" id="2.170.120.12">
    <property type="entry name" value="DNA-directed RNA polymerase, insert domain"/>
    <property type="match status" value="1"/>
</dbReference>
<keyword evidence="2" id="KW-0240">DNA-directed RNA polymerase</keyword>
<keyword evidence="3" id="KW-0946">Virion</keyword>
<dbReference type="GO" id="GO:0046983">
    <property type="term" value="F:protein dimerization activity"/>
    <property type="evidence" value="ECO:0007669"/>
    <property type="project" value="InterPro"/>
</dbReference>
<evidence type="ECO:0000256" key="3">
    <source>
        <dbReference type="ARBA" id="ARBA00022844"/>
    </source>
</evidence>
<feature type="domain" description="DNA-directed RNA polymerase RpoA/D/Rpb3-type" evidence="5">
    <location>
        <begin position="13"/>
        <end position="239"/>
    </location>
</feature>
<proteinExistence type="predicted"/>
<dbReference type="GO" id="GO:0044423">
    <property type="term" value="C:virion component"/>
    <property type="evidence" value="ECO:0007669"/>
    <property type="project" value="UniProtKB-KW"/>
</dbReference>
<dbReference type="Pfam" id="PF01193">
    <property type="entry name" value="RNA_pol_L"/>
    <property type="match status" value="1"/>
</dbReference>
<dbReference type="SUPFAM" id="SSF55257">
    <property type="entry name" value="RBP11-like subunits of RNA polymerase"/>
    <property type="match status" value="2"/>
</dbReference>
<reference evidence="6" key="1">
    <citation type="journal article" date="2020" name="Nature">
        <title>Giant virus diversity and host interactions through global metagenomics.</title>
        <authorList>
            <person name="Schulz F."/>
            <person name="Roux S."/>
            <person name="Paez-Espino D."/>
            <person name="Jungbluth S."/>
            <person name="Walsh D.A."/>
            <person name="Denef V.J."/>
            <person name="McMahon K.D."/>
            <person name="Konstantinidis K.T."/>
            <person name="Eloe-Fadrosh E.A."/>
            <person name="Kyrpides N.C."/>
            <person name="Woyke T."/>
        </authorList>
    </citation>
    <scope>NUCLEOTIDE SEQUENCE</scope>
    <source>
        <strain evidence="6">GVMAG-M-3300023174-30</strain>
    </source>
</reference>
<comment type="subcellular location">
    <subcellularLocation>
        <location evidence="1">Virion</location>
    </subcellularLocation>
</comment>
<accession>A0A6C0DLV3</accession>
<dbReference type="PANTHER" id="PTHR11800:SF2">
    <property type="entry name" value="DNA-DIRECTED RNA POLYMERASE II SUBUNIT RPB3"/>
    <property type="match status" value="1"/>
</dbReference>
<dbReference type="GO" id="GO:0006351">
    <property type="term" value="P:DNA-templated transcription"/>
    <property type="evidence" value="ECO:0007669"/>
    <property type="project" value="InterPro"/>
</dbReference>
<organism evidence="6">
    <name type="scientific">viral metagenome</name>
    <dbReference type="NCBI Taxonomy" id="1070528"/>
    <lineage>
        <taxon>unclassified sequences</taxon>
        <taxon>metagenomes</taxon>
        <taxon>organismal metagenomes</taxon>
    </lineage>
</organism>